<dbReference type="InterPro" id="IPR050662">
    <property type="entry name" value="Sec-metab_biosynth-thioest"/>
</dbReference>
<evidence type="ECO:0000313" key="3">
    <source>
        <dbReference type="Proteomes" id="UP001149140"/>
    </source>
</evidence>
<dbReference type="EMBL" id="JAPDOD010000002">
    <property type="protein sequence ID" value="MDA0159201.1"/>
    <property type="molecule type" value="Genomic_DNA"/>
</dbReference>
<dbReference type="InterPro" id="IPR001279">
    <property type="entry name" value="Metallo-B-lactamas"/>
</dbReference>
<proteinExistence type="predicted"/>
<dbReference type="SMART" id="SM00849">
    <property type="entry name" value="Lactamase_B"/>
    <property type="match status" value="1"/>
</dbReference>
<dbReference type="SUPFAM" id="SSF56281">
    <property type="entry name" value="Metallo-hydrolase/oxidoreductase"/>
    <property type="match status" value="1"/>
</dbReference>
<gene>
    <name evidence="2" type="ORF">OM076_02900</name>
</gene>
<dbReference type="AlphaFoldDB" id="A0A9X3MMA3"/>
<reference evidence="2" key="1">
    <citation type="submission" date="2022-10" db="EMBL/GenBank/DDBJ databases">
        <title>The WGS of Solirubrobacter ginsenosidimutans DSM 21036.</title>
        <authorList>
            <person name="Jiang Z."/>
        </authorList>
    </citation>
    <scope>NUCLEOTIDE SEQUENCE</scope>
    <source>
        <strain evidence="2">DSM 21036</strain>
    </source>
</reference>
<organism evidence="2 3">
    <name type="scientific">Solirubrobacter ginsenosidimutans</name>
    <dbReference type="NCBI Taxonomy" id="490573"/>
    <lineage>
        <taxon>Bacteria</taxon>
        <taxon>Bacillati</taxon>
        <taxon>Actinomycetota</taxon>
        <taxon>Thermoleophilia</taxon>
        <taxon>Solirubrobacterales</taxon>
        <taxon>Solirubrobacteraceae</taxon>
        <taxon>Solirubrobacter</taxon>
    </lineage>
</organism>
<dbReference type="PANTHER" id="PTHR23131:SF4">
    <property type="entry name" value="METALLO-BETA-LACTAMASE SUPERFAMILY POTEIN"/>
    <property type="match status" value="1"/>
</dbReference>
<keyword evidence="3" id="KW-1185">Reference proteome</keyword>
<dbReference type="Gene3D" id="3.60.15.10">
    <property type="entry name" value="Ribonuclease Z/Hydroxyacylglutathione hydrolase-like"/>
    <property type="match status" value="1"/>
</dbReference>
<accession>A0A9X3MMA3</accession>
<evidence type="ECO:0000259" key="1">
    <source>
        <dbReference type="SMART" id="SM00849"/>
    </source>
</evidence>
<sequence>MRDRKPTRTRDHGRGERVLPGVWRLRLPLGLPNVPHCNAWALKAGNGIVLVDTGMHDRDSMGNLERALEEAGFKIRDVKLIVITHAHIDHCGQAPPIATRSGAEIWMHPAWKLHAAHPPDLDETIEVALQSGVPEEPLRRWAERRRGHGTGQAGVLYADKDLLPGVTIETDAGTWQVVETPGHAPSHVCLHQPEQRLLISGDHLLGRVSQFFDVGYTPDPVGEFLHSLDVTDALDTRLAFAGHARPFTDVAGHIQANRDLVARNLDAVRAALRSGDKTAYETARTVYGRHFTVELASWQMTMTTAWLTHLEVLGEVTRTPSEGEDPAERWTVAP</sequence>
<dbReference type="InterPro" id="IPR036866">
    <property type="entry name" value="RibonucZ/Hydroxyglut_hydro"/>
</dbReference>
<protein>
    <submittedName>
        <fullName evidence="2">MBL fold metallo-hydrolase</fullName>
    </submittedName>
</protein>
<name>A0A9X3MMA3_9ACTN</name>
<feature type="domain" description="Metallo-beta-lactamase" evidence="1">
    <location>
        <begin position="36"/>
        <end position="243"/>
    </location>
</feature>
<dbReference type="Proteomes" id="UP001149140">
    <property type="component" value="Unassembled WGS sequence"/>
</dbReference>
<evidence type="ECO:0000313" key="2">
    <source>
        <dbReference type="EMBL" id="MDA0159201.1"/>
    </source>
</evidence>
<dbReference type="PANTHER" id="PTHR23131">
    <property type="entry name" value="ENDORIBONUCLEASE LACTB2"/>
    <property type="match status" value="1"/>
</dbReference>
<dbReference type="RefSeq" id="WP_270037875.1">
    <property type="nucleotide sequence ID" value="NZ_JAPDOD010000002.1"/>
</dbReference>
<comment type="caution">
    <text evidence="2">The sequence shown here is derived from an EMBL/GenBank/DDBJ whole genome shotgun (WGS) entry which is preliminary data.</text>
</comment>
<dbReference type="Pfam" id="PF00753">
    <property type="entry name" value="Lactamase_B"/>
    <property type="match status" value="1"/>
</dbReference>